<feature type="domain" description="Cyclic nucleotide-binding" evidence="4">
    <location>
        <begin position="10"/>
        <end position="130"/>
    </location>
</feature>
<dbReference type="PANTHER" id="PTHR24567">
    <property type="entry name" value="CRP FAMILY TRANSCRIPTIONAL REGULATORY PROTEIN"/>
    <property type="match status" value="1"/>
</dbReference>
<feature type="domain" description="HTH crp-type" evidence="5">
    <location>
        <begin position="144"/>
        <end position="210"/>
    </location>
</feature>
<evidence type="ECO:0000313" key="7">
    <source>
        <dbReference type="Proteomes" id="UP000326061"/>
    </source>
</evidence>
<keyword evidence="7" id="KW-1185">Reference proteome</keyword>
<dbReference type="PROSITE" id="PS51063">
    <property type="entry name" value="HTH_CRP_2"/>
    <property type="match status" value="1"/>
</dbReference>
<dbReference type="InterPro" id="IPR000595">
    <property type="entry name" value="cNMP-bd_dom"/>
</dbReference>
<dbReference type="GO" id="GO:0003700">
    <property type="term" value="F:DNA-binding transcription factor activity"/>
    <property type="evidence" value="ECO:0007669"/>
    <property type="project" value="TreeGrafter"/>
</dbReference>
<organism evidence="6 7">
    <name type="scientific">Sulfurimonas xiamenensis</name>
    <dbReference type="NCBI Taxonomy" id="2590021"/>
    <lineage>
        <taxon>Bacteria</taxon>
        <taxon>Pseudomonadati</taxon>
        <taxon>Campylobacterota</taxon>
        <taxon>Epsilonproteobacteria</taxon>
        <taxon>Campylobacterales</taxon>
        <taxon>Sulfurimonadaceae</taxon>
        <taxon>Sulfurimonas</taxon>
    </lineage>
</organism>
<dbReference type="InterPro" id="IPR036390">
    <property type="entry name" value="WH_DNA-bd_sf"/>
</dbReference>
<dbReference type="CDD" id="cd00038">
    <property type="entry name" value="CAP_ED"/>
    <property type="match status" value="1"/>
</dbReference>
<keyword evidence="1" id="KW-0805">Transcription regulation</keyword>
<reference evidence="7" key="1">
    <citation type="submission" date="2019-06" db="EMBL/GenBank/DDBJ databases">
        <title>Sulfurimonas gotlandica sp. nov., a chemoautotrophic and psychrotolerant epsilonproteobacterium isolated from a pelagic redoxcline, and an emended description of the genus Sulfurimonas.</title>
        <authorList>
            <person name="Wang S."/>
            <person name="Jiang L."/>
            <person name="Shao Z."/>
        </authorList>
    </citation>
    <scope>NUCLEOTIDE SEQUENCE [LARGE SCALE GENOMIC DNA]</scope>
    <source>
        <strain evidence="7">1-1N</strain>
    </source>
</reference>
<gene>
    <name evidence="6" type="ORF">FJR47_06105</name>
</gene>
<protein>
    <submittedName>
        <fullName evidence="6">Crp/Fnr family transcriptional regulator</fullName>
    </submittedName>
</protein>
<dbReference type="SUPFAM" id="SSF51206">
    <property type="entry name" value="cAMP-binding domain-like"/>
    <property type="match status" value="1"/>
</dbReference>
<dbReference type="SMART" id="SM00100">
    <property type="entry name" value="cNMP"/>
    <property type="match status" value="1"/>
</dbReference>
<keyword evidence="2" id="KW-0238">DNA-binding</keyword>
<accession>A0AAJ4A3Z8</accession>
<dbReference type="InterPro" id="IPR018490">
    <property type="entry name" value="cNMP-bd_dom_sf"/>
</dbReference>
<dbReference type="GO" id="GO:0003677">
    <property type="term" value="F:DNA binding"/>
    <property type="evidence" value="ECO:0007669"/>
    <property type="project" value="UniProtKB-KW"/>
</dbReference>
<dbReference type="PANTHER" id="PTHR24567:SF26">
    <property type="entry name" value="REGULATORY PROTEIN YEIL"/>
    <property type="match status" value="1"/>
</dbReference>
<dbReference type="PROSITE" id="PS50042">
    <property type="entry name" value="CNMP_BINDING_3"/>
    <property type="match status" value="1"/>
</dbReference>
<dbReference type="InterPro" id="IPR012318">
    <property type="entry name" value="HTH_CRP"/>
</dbReference>
<dbReference type="KEGG" id="suln:FJR47_06105"/>
<dbReference type="Pfam" id="PF13545">
    <property type="entry name" value="HTH_Crp_2"/>
    <property type="match status" value="1"/>
</dbReference>
<dbReference type="SUPFAM" id="SSF46785">
    <property type="entry name" value="Winged helix' DNA-binding domain"/>
    <property type="match status" value="1"/>
</dbReference>
<sequence length="210" mass="24626">MKNYIQNTILFKNIDEETIKKIETFTTEEKVFKNNIVFYEGDKPKYLYLLTKGVIKLYKTSSNHKEIVLKYFHNNELIGEVANFEGIPYPATAKAYSDVEVLKIDFEKLKEIVFSNPNMAFNIQTSLIRKIKNLENIISTNLVLDSKERVAKYIYNHADDFFQTKNVEIAEVLGVSPETLSRILKFFKDNNIINIKNKYIDKKLLINFFQ</sequence>
<name>A0AAJ4A3Z8_9BACT</name>
<evidence type="ECO:0000259" key="4">
    <source>
        <dbReference type="PROSITE" id="PS50042"/>
    </source>
</evidence>
<evidence type="ECO:0000256" key="3">
    <source>
        <dbReference type="ARBA" id="ARBA00023163"/>
    </source>
</evidence>
<dbReference type="GO" id="GO:0005829">
    <property type="term" value="C:cytosol"/>
    <property type="evidence" value="ECO:0007669"/>
    <property type="project" value="TreeGrafter"/>
</dbReference>
<dbReference type="InterPro" id="IPR050397">
    <property type="entry name" value="Env_Response_Regulators"/>
</dbReference>
<keyword evidence="3" id="KW-0804">Transcription</keyword>
<evidence type="ECO:0000313" key="6">
    <source>
        <dbReference type="EMBL" id="QFR43500.1"/>
    </source>
</evidence>
<evidence type="ECO:0000256" key="1">
    <source>
        <dbReference type="ARBA" id="ARBA00023015"/>
    </source>
</evidence>
<evidence type="ECO:0000256" key="2">
    <source>
        <dbReference type="ARBA" id="ARBA00023125"/>
    </source>
</evidence>
<dbReference type="InterPro" id="IPR014710">
    <property type="entry name" value="RmlC-like_jellyroll"/>
</dbReference>
<dbReference type="EMBL" id="CP041166">
    <property type="protein sequence ID" value="QFR43500.1"/>
    <property type="molecule type" value="Genomic_DNA"/>
</dbReference>
<dbReference type="Gene3D" id="2.60.120.10">
    <property type="entry name" value="Jelly Rolls"/>
    <property type="match status" value="1"/>
</dbReference>
<dbReference type="AlphaFoldDB" id="A0AAJ4A3Z8"/>
<dbReference type="Pfam" id="PF00027">
    <property type="entry name" value="cNMP_binding"/>
    <property type="match status" value="1"/>
</dbReference>
<proteinExistence type="predicted"/>
<dbReference type="RefSeq" id="WP_152299563.1">
    <property type="nucleotide sequence ID" value="NZ_CP041166.1"/>
</dbReference>
<dbReference type="Proteomes" id="UP000326061">
    <property type="component" value="Chromosome"/>
</dbReference>
<evidence type="ECO:0000259" key="5">
    <source>
        <dbReference type="PROSITE" id="PS51063"/>
    </source>
</evidence>